<accession>A0A133XVL7</accession>
<dbReference type="AlphaFoldDB" id="A0A133XVL7"/>
<dbReference type="Pfam" id="PF00356">
    <property type="entry name" value="LacI"/>
    <property type="match status" value="1"/>
</dbReference>
<protein>
    <submittedName>
        <fullName evidence="5">Transcriptional regulator, LacI family</fullName>
    </submittedName>
</protein>
<dbReference type="InterPro" id="IPR046335">
    <property type="entry name" value="LacI/GalR-like_sensor"/>
</dbReference>
<gene>
    <name evidence="5" type="ORF">HMPREF3192_00601</name>
</gene>
<dbReference type="PROSITE" id="PS50932">
    <property type="entry name" value="HTH_LACI_2"/>
    <property type="match status" value="1"/>
</dbReference>
<keyword evidence="1" id="KW-0805">Transcription regulation</keyword>
<comment type="caution">
    <text evidence="5">The sequence shown here is derived from an EMBL/GenBank/DDBJ whole genome shotgun (WGS) entry which is preliminary data.</text>
</comment>
<dbReference type="SUPFAM" id="SSF47413">
    <property type="entry name" value="lambda repressor-like DNA-binding domains"/>
    <property type="match status" value="1"/>
</dbReference>
<feature type="domain" description="HTH lacI-type" evidence="4">
    <location>
        <begin position="8"/>
        <end position="63"/>
    </location>
</feature>
<dbReference type="GO" id="GO:0000976">
    <property type="term" value="F:transcription cis-regulatory region binding"/>
    <property type="evidence" value="ECO:0007669"/>
    <property type="project" value="TreeGrafter"/>
</dbReference>
<dbReference type="Gene3D" id="3.40.50.2300">
    <property type="match status" value="2"/>
</dbReference>
<dbReference type="InterPro" id="IPR010982">
    <property type="entry name" value="Lambda_DNA-bd_dom_sf"/>
</dbReference>
<evidence type="ECO:0000259" key="4">
    <source>
        <dbReference type="PROSITE" id="PS50932"/>
    </source>
</evidence>
<dbReference type="InterPro" id="IPR028082">
    <property type="entry name" value="Peripla_BP_I"/>
</dbReference>
<dbReference type="PANTHER" id="PTHR30146">
    <property type="entry name" value="LACI-RELATED TRANSCRIPTIONAL REPRESSOR"/>
    <property type="match status" value="1"/>
</dbReference>
<dbReference type="Gene3D" id="1.10.260.40">
    <property type="entry name" value="lambda repressor-like DNA-binding domains"/>
    <property type="match status" value="1"/>
</dbReference>
<dbReference type="SMART" id="SM00354">
    <property type="entry name" value="HTH_LACI"/>
    <property type="match status" value="1"/>
</dbReference>
<sequence>MAMTRTAVTITDIARLAKTSTATVSYYLNGRFEHMSEKTRHKIKQAIIQTGYVPNAQSRMLSAKDARTGVIAVLILDNTNAWSGKLISGIESVAFKHAYQTILCNSNFRPEVESMYVEKMLSLGVDGFIIQPTSQFMTIRKRIEAAGKKVVFYDTDLYDFNTCWIKTNLYEGVYSAISHCIEQGYDSFVLLAASDSDSDGFASNTRTRAERLQGFVNALNTHDLHYTGIAVTHTTPDVAQLQEQLKNVIVPSKKTLIFTPHQWMLSRSFRALTPVAHLIPERIGLLGLNNAEWCQLTTPSISTIVEPIYQEGALACEMLFELMHNADAQPKQKVLPCSFLWQASTR</sequence>
<dbReference type="CDD" id="cd01392">
    <property type="entry name" value="HTH_LacI"/>
    <property type="match status" value="1"/>
</dbReference>
<keyword evidence="3" id="KW-0804">Transcription</keyword>
<evidence type="ECO:0000256" key="1">
    <source>
        <dbReference type="ARBA" id="ARBA00023015"/>
    </source>
</evidence>
<proteinExistence type="predicted"/>
<dbReference type="EMBL" id="LSCR01000007">
    <property type="protein sequence ID" value="KXB34988.1"/>
    <property type="molecule type" value="Genomic_DNA"/>
</dbReference>
<reference evidence="6" key="1">
    <citation type="submission" date="2016-01" db="EMBL/GenBank/DDBJ databases">
        <authorList>
            <person name="Mitreva M."/>
            <person name="Pepin K.H."/>
            <person name="Mihindukulasuriya K.A."/>
            <person name="Fulton R."/>
            <person name="Fronick C."/>
            <person name="O'Laughlin M."/>
            <person name="Miner T."/>
            <person name="Herter B."/>
            <person name="Rosa B.A."/>
            <person name="Cordes M."/>
            <person name="Tomlinson C."/>
            <person name="Wollam A."/>
            <person name="Palsikar V.B."/>
            <person name="Mardis E.R."/>
            <person name="Wilson R.K."/>
        </authorList>
    </citation>
    <scope>NUCLEOTIDE SEQUENCE [LARGE SCALE GENOMIC DNA]</scope>
    <source>
        <strain evidence="6">DNF00019</strain>
    </source>
</reference>
<evidence type="ECO:0000256" key="3">
    <source>
        <dbReference type="ARBA" id="ARBA00023163"/>
    </source>
</evidence>
<evidence type="ECO:0000256" key="2">
    <source>
        <dbReference type="ARBA" id="ARBA00023125"/>
    </source>
</evidence>
<organism evidence="5 6">
    <name type="scientific">Atopobium deltae</name>
    <dbReference type="NCBI Taxonomy" id="1393034"/>
    <lineage>
        <taxon>Bacteria</taxon>
        <taxon>Bacillati</taxon>
        <taxon>Actinomycetota</taxon>
        <taxon>Coriobacteriia</taxon>
        <taxon>Coriobacteriales</taxon>
        <taxon>Atopobiaceae</taxon>
        <taxon>Atopobium</taxon>
    </lineage>
</organism>
<evidence type="ECO:0000313" key="5">
    <source>
        <dbReference type="EMBL" id="KXB34988.1"/>
    </source>
</evidence>
<keyword evidence="6" id="KW-1185">Reference proteome</keyword>
<dbReference type="Proteomes" id="UP000070675">
    <property type="component" value="Unassembled WGS sequence"/>
</dbReference>
<dbReference type="GO" id="GO:0003700">
    <property type="term" value="F:DNA-binding transcription factor activity"/>
    <property type="evidence" value="ECO:0007669"/>
    <property type="project" value="TreeGrafter"/>
</dbReference>
<keyword evidence="2" id="KW-0238">DNA-binding</keyword>
<dbReference type="PANTHER" id="PTHR30146:SF154">
    <property type="entry name" value="TRANSCRIPTION REGULATOR, MEMBER OF GALR FAMILY"/>
    <property type="match status" value="1"/>
</dbReference>
<dbReference type="InterPro" id="IPR000843">
    <property type="entry name" value="HTH_LacI"/>
</dbReference>
<dbReference type="SUPFAM" id="SSF53822">
    <property type="entry name" value="Periplasmic binding protein-like I"/>
    <property type="match status" value="1"/>
</dbReference>
<dbReference type="Pfam" id="PF13377">
    <property type="entry name" value="Peripla_BP_3"/>
    <property type="match status" value="1"/>
</dbReference>
<name>A0A133XVL7_9ACTN</name>
<dbReference type="STRING" id="1393034.HMPREF3192_00601"/>
<dbReference type="PATRIC" id="fig|1393034.3.peg.582"/>
<evidence type="ECO:0000313" key="6">
    <source>
        <dbReference type="Proteomes" id="UP000070675"/>
    </source>
</evidence>